<reference evidence="2" key="1">
    <citation type="submission" date="2019-08" db="EMBL/GenBank/DDBJ databases">
        <authorList>
            <person name="Kucharzyk K."/>
            <person name="Murdoch R.W."/>
            <person name="Higgins S."/>
            <person name="Loffler F."/>
        </authorList>
    </citation>
    <scope>NUCLEOTIDE SEQUENCE</scope>
</reference>
<dbReference type="EMBL" id="VSSQ01000017">
    <property type="protein sequence ID" value="MPL62261.1"/>
    <property type="molecule type" value="Genomic_DNA"/>
</dbReference>
<evidence type="ECO:0000256" key="1">
    <source>
        <dbReference type="SAM" id="Phobius"/>
    </source>
</evidence>
<dbReference type="AlphaFoldDB" id="A0A644T8M9"/>
<sequence>MDAKIIGDIMGIAFVIFIVTFNVLFFLYGKTNDESNQETNPDHAEQNP</sequence>
<protein>
    <submittedName>
        <fullName evidence="2">Uncharacterized protein</fullName>
    </submittedName>
</protein>
<keyword evidence="1" id="KW-0812">Transmembrane</keyword>
<gene>
    <name evidence="2" type="ORF">SDC9_07872</name>
</gene>
<feature type="transmembrane region" description="Helical" evidence="1">
    <location>
        <begin position="6"/>
        <end position="28"/>
    </location>
</feature>
<accession>A0A644T8M9</accession>
<keyword evidence="1" id="KW-0472">Membrane</keyword>
<proteinExistence type="predicted"/>
<name>A0A644T8M9_9ZZZZ</name>
<keyword evidence="1" id="KW-1133">Transmembrane helix</keyword>
<organism evidence="2">
    <name type="scientific">bioreactor metagenome</name>
    <dbReference type="NCBI Taxonomy" id="1076179"/>
    <lineage>
        <taxon>unclassified sequences</taxon>
        <taxon>metagenomes</taxon>
        <taxon>ecological metagenomes</taxon>
    </lineage>
</organism>
<comment type="caution">
    <text evidence="2">The sequence shown here is derived from an EMBL/GenBank/DDBJ whole genome shotgun (WGS) entry which is preliminary data.</text>
</comment>
<evidence type="ECO:0000313" key="2">
    <source>
        <dbReference type="EMBL" id="MPL62261.1"/>
    </source>
</evidence>